<dbReference type="Proteomes" id="UP001066276">
    <property type="component" value="Chromosome 10"/>
</dbReference>
<dbReference type="GO" id="GO:0006508">
    <property type="term" value="P:proteolysis"/>
    <property type="evidence" value="ECO:0007669"/>
    <property type="project" value="InterPro"/>
</dbReference>
<dbReference type="EMBL" id="JANPWB010000014">
    <property type="protein sequence ID" value="KAJ1100826.1"/>
    <property type="molecule type" value="Genomic_DNA"/>
</dbReference>
<keyword evidence="2" id="KW-1185">Reference proteome</keyword>
<sequence>MKSTSNWIKEMNDHEARDAPCSDIIKVSHDRDEVSKVRFDNKASFSSKERGKDSVTESVNKMIYCVKPGINQIVGRVDGVDERPIVMPECSVKLDNEDIKVLADSGSPHNMIGDKNWQRIFGDEYTPLMEPTINQVVHRFASFGFHQARPVL</sequence>
<reference evidence="1" key="1">
    <citation type="journal article" date="2022" name="bioRxiv">
        <title>Sequencing and chromosome-scale assembly of the giantPleurodeles waltlgenome.</title>
        <authorList>
            <person name="Brown T."/>
            <person name="Elewa A."/>
            <person name="Iarovenko S."/>
            <person name="Subramanian E."/>
            <person name="Araus A.J."/>
            <person name="Petzold A."/>
            <person name="Susuki M."/>
            <person name="Suzuki K.-i.T."/>
            <person name="Hayashi T."/>
            <person name="Toyoda A."/>
            <person name="Oliveira C."/>
            <person name="Osipova E."/>
            <person name="Leigh N.D."/>
            <person name="Simon A."/>
            <person name="Yun M.H."/>
        </authorList>
    </citation>
    <scope>NUCLEOTIDE SEQUENCE</scope>
    <source>
        <strain evidence="1">20211129_DDA</strain>
        <tissue evidence="1">Liver</tissue>
    </source>
</reference>
<comment type="caution">
    <text evidence="1">The sequence shown here is derived from an EMBL/GenBank/DDBJ whole genome shotgun (WGS) entry which is preliminary data.</text>
</comment>
<evidence type="ECO:0000313" key="2">
    <source>
        <dbReference type="Proteomes" id="UP001066276"/>
    </source>
</evidence>
<organism evidence="1 2">
    <name type="scientific">Pleurodeles waltl</name>
    <name type="common">Iberian ribbed newt</name>
    <dbReference type="NCBI Taxonomy" id="8319"/>
    <lineage>
        <taxon>Eukaryota</taxon>
        <taxon>Metazoa</taxon>
        <taxon>Chordata</taxon>
        <taxon>Craniata</taxon>
        <taxon>Vertebrata</taxon>
        <taxon>Euteleostomi</taxon>
        <taxon>Amphibia</taxon>
        <taxon>Batrachia</taxon>
        <taxon>Caudata</taxon>
        <taxon>Salamandroidea</taxon>
        <taxon>Salamandridae</taxon>
        <taxon>Pleurodelinae</taxon>
        <taxon>Pleurodeles</taxon>
    </lineage>
</organism>
<dbReference type="AlphaFoldDB" id="A0AAV7MBX6"/>
<accession>A0AAV7MBX6</accession>
<dbReference type="InterPro" id="IPR001969">
    <property type="entry name" value="Aspartic_peptidase_AS"/>
</dbReference>
<protein>
    <submittedName>
        <fullName evidence="1">Uncharacterized protein</fullName>
    </submittedName>
</protein>
<evidence type="ECO:0000313" key="1">
    <source>
        <dbReference type="EMBL" id="KAJ1100826.1"/>
    </source>
</evidence>
<name>A0AAV7MBX6_PLEWA</name>
<dbReference type="PROSITE" id="PS00141">
    <property type="entry name" value="ASP_PROTEASE"/>
    <property type="match status" value="1"/>
</dbReference>
<gene>
    <name evidence="1" type="ORF">NDU88_005901</name>
</gene>
<proteinExistence type="predicted"/>
<dbReference type="GO" id="GO:0004190">
    <property type="term" value="F:aspartic-type endopeptidase activity"/>
    <property type="evidence" value="ECO:0007669"/>
    <property type="project" value="InterPro"/>
</dbReference>